<evidence type="ECO:0000313" key="2">
    <source>
        <dbReference type="Proteomes" id="UP000479132"/>
    </source>
</evidence>
<dbReference type="InterPro" id="IPR027417">
    <property type="entry name" value="P-loop_NTPase"/>
</dbReference>
<accession>A0A6M1TIA5</accession>
<dbReference type="EMBL" id="JAALLS010000025">
    <property type="protein sequence ID" value="NGP89792.1"/>
    <property type="molecule type" value="Genomic_DNA"/>
</dbReference>
<dbReference type="Gene3D" id="3.40.50.300">
    <property type="entry name" value="P-loop containing nucleotide triphosphate hydrolases"/>
    <property type="match status" value="1"/>
</dbReference>
<evidence type="ECO:0000313" key="1">
    <source>
        <dbReference type="EMBL" id="NGP89792.1"/>
    </source>
</evidence>
<reference evidence="1 2" key="1">
    <citation type="submission" date="2020-02" db="EMBL/GenBank/DDBJ databases">
        <title>Aliifodinibius halophilus 2W32, complete genome.</title>
        <authorList>
            <person name="Li Y."/>
            <person name="Wu S."/>
        </authorList>
    </citation>
    <scope>NUCLEOTIDE SEQUENCE [LARGE SCALE GENOMIC DNA]</scope>
    <source>
        <strain evidence="1 2">2W32</strain>
    </source>
</reference>
<gene>
    <name evidence="1" type="ORF">G3569_15650</name>
</gene>
<keyword evidence="2" id="KW-1185">Reference proteome</keyword>
<dbReference type="SUPFAM" id="SSF52540">
    <property type="entry name" value="P-loop containing nucleoside triphosphate hydrolases"/>
    <property type="match status" value="1"/>
</dbReference>
<dbReference type="AlphaFoldDB" id="A0A6M1TIA5"/>
<dbReference type="RefSeq" id="WP_165270906.1">
    <property type="nucleotide sequence ID" value="NZ_JAALLS010000025.1"/>
</dbReference>
<organism evidence="1 2">
    <name type="scientific">Fodinibius halophilus</name>
    <dbReference type="NCBI Taxonomy" id="1736908"/>
    <lineage>
        <taxon>Bacteria</taxon>
        <taxon>Pseudomonadati</taxon>
        <taxon>Balneolota</taxon>
        <taxon>Balneolia</taxon>
        <taxon>Balneolales</taxon>
        <taxon>Balneolaceae</taxon>
        <taxon>Fodinibius</taxon>
    </lineage>
</organism>
<name>A0A6M1TIA5_9BACT</name>
<sequence length="303" mass="35722">MVFILGIERSATTWVSNILDMHSGTELYMEPLSERTSRFKQWPNRFTKIEDLPGRAQYFQEEFTYLRERNKFFFSRLSDADLAWQLDFLIAEKLWRALPLARDFFELNFNRKGTREYPSKRISTVDIIKEVRLNFNTSILKYIHPNIKVVVVLRNYAANVQSVARQISKGNLSELAELLQNHFHDINEQTIFDYWANSYNHLLKDLDEEKISYFVLRQKDLIQSGEETIDDLLSFLELSPEPSVYNYISRSNVSGAGKHNTKRSHNKILEQNSQAQNKLYPKIAEQIDTTDWHPVLHKEIIKL</sequence>
<dbReference type="Proteomes" id="UP000479132">
    <property type="component" value="Unassembled WGS sequence"/>
</dbReference>
<protein>
    <submittedName>
        <fullName evidence="1">Sulfotransferase</fullName>
    </submittedName>
</protein>
<comment type="caution">
    <text evidence="1">The sequence shown here is derived from an EMBL/GenBank/DDBJ whole genome shotgun (WGS) entry which is preliminary data.</text>
</comment>
<keyword evidence="1" id="KW-0808">Transferase</keyword>
<dbReference type="Pfam" id="PF13469">
    <property type="entry name" value="Sulfotransfer_3"/>
    <property type="match status" value="1"/>
</dbReference>
<proteinExistence type="predicted"/>
<dbReference type="GO" id="GO:0016740">
    <property type="term" value="F:transferase activity"/>
    <property type="evidence" value="ECO:0007669"/>
    <property type="project" value="UniProtKB-KW"/>
</dbReference>